<evidence type="ECO:0000256" key="5">
    <source>
        <dbReference type="HAMAP-Rule" id="MF_00335"/>
    </source>
</evidence>
<dbReference type="EC" id="3.1.-.-" evidence="5 6"/>
<dbReference type="SUPFAM" id="SSF54791">
    <property type="entry name" value="Eukaryotic type KH-domain (KH-domain type I)"/>
    <property type="match status" value="1"/>
</dbReference>
<dbReference type="CDD" id="cd00077">
    <property type="entry name" value="HDc"/>
    <property type="match status" value="1"/>
</dbReference>
<dbReference type="NCBIfam" id="TIGR00277">
    <property type="entry name" value="HDIG"/>
    <property type="match status" value="1"/>
</dbReference>
<evidence type="ECO:0000256" key="1">
    <source>
        <dbReference type="ARBA" id="ARBA00022722"/>
    </source>
</evidence>
<keyword evidence="4 5" id="KW-0694">RNA-binding</keyword>
<keyword evidence="1 5" id="KW-0540">Nuclease</keyword>
<evidence type="ECO:0000256" key="4">
    <source>
        <dbReference type="ARBA" id="ARBA00022884"/>
    </source>
</evidence>
<dbReference type="FunFam" id="1.10.3210.10:FF:000022">
    <property type="entry name" value="Ribonuclease Y"/>
    <property type="match status" value="1"/>
</dbReference>
<dbReference type="GO" id="GO:0016787">
    <property type="term" value="F:hydrolase activity"/>
    <property type="evidence" value="ECO:0007669"/>
    <property type="project" value="UniProtKB-KW"/>
</dbReference>
<dbReference type="InterPro" id="IPR017705">
    <property type="entry name" value="Ribonuclease_Y"/>
</dbReference>
<evidence type="ECO:0000313" key="15">
    <source>
        <dbReference type="Proteomes" id="UP000574717"/>
    </source>
</evidence>
<dbReference type="PROSITE" id="PS51831">
    <property type="entry name" value="HD"/>
    <property type="match status" value="1"/>
</dbReference>
<accession>A0A6V8NFF5</accession>
<dbReference type="PANTHER" id="PTHR12826:SF15">
    <property type="entry name" value="RIBONUCLEASE Y"/>
    <property type="match status" value="1"/>
</dbReference>
<feature type="coiled-coil region" evidence="7">
    <location>
        <begin position="1"/>
        <end position="74"/>
    </location>
</feature>
<gene>
    <name evidence="5" type="primary">rny</name>
    <name evidence="9" type="ORF">HKBW3S03_00506</name>
    <name evidence="10" type="ORF">HKBW3S34_01577</name>
    <name evidence="11" type="ORF">HKBW3S44_00243</name>
    <name evidence="12" type="ORF">HKBW3S47_00909</name>
</gene>
<comment type="similarity">
    <text evidence="5">Belongs to the RNase Y family.</text>
</comment>
<evidence type="ECO:0000313" key="14">
    <source>
        <dbReference type="Proteomes" id="UP000569018"/>
    </source>
</evidence>
<keyword evidence="16" id="KW-1185">Reference proteome</keyword>
<evidence type="ECO:0000313" key="16">
    <source>
        <dbReference type="Proteomes" id="UP000588083"/>
    </source>
</evidence>
<dbReference type="NCBIfam" id="TIGR03319">
    <property type="entry name" value="RNase_Y"/>
    <property type="match status" value="1"/>
</dbReference>
<dbReference type="InterPro" id="IPR004088">
    <property type="entry name" value="KH_dom_type_1"/>
</dbReference>
<dbReference type="InterPro" id="IPR022711">
    <property type="entry name" value="RNase_Y_N"/>
</dbReference>
<dbReference type="EMBL" id="BLSD01000037">
    <property type="protein sequence ID" value="GFP39209.1"/>
    <property type="molecule type" value="Genomic_DNA"/>
</dbReference>
<dbReference type="InterPro" id="IPR003607">
    <property type="entry name" value="HD/PDEase_dom"/>
</dbReference>
<evidence type="ECO:0000256" key="2">
    <source>
        <dbReference type="ARBA" id="ARBA00022759"/>
    </source>
</evidence>
<dbReference type="Pfam" id="PF00013">
    <property type="entry name" value="KH_1"/>
    <property type="match status" value="1"/>
</dbReference>
<dbReference type="InterPro" id="IPR036612">
    <property type="entry name" value="KH_dom_type_1_sf"/>
</dbReference>
<keyword evidence="2 5" id="KW-0255">Endonuclease</keyword>
<dbReference type="CDD" id="cd22431">
    <property type="entry name" value="KH-I_RNaseY"/>
    <property type="match status" value="1"/>
</dbReference>
<evidence type="ECO:0000259" key="8">
    <source>
        <dbReference type="PROSITE" id="PS51831"/>
    </source>
</evidence>
<dbReference type="InterPro" id="IPR015946">
    <property type="entry name" value="KH_dom-like_a/b"/>
</dbReference>
<dbReference type="SUPFAM" id="SSF109604">
    <property type="entry name" value="HD-domain/PDEase-like"/>
    <property type="match status" value="1"/>
</dbReference>
<dbReference type="Proteomes" id="UP000569018">
    <property type="component" value="Unassembled WGS sequence"/>
</dbReference>
<organism evidence="9 15">
    <name type="scientific">Candidatus Hakubella thermalkaliphila</name>
    <dbReference type="NCBI Taxonomy" id="2754717"/>
    <lineage>
        <taxon>Bacteria</taxon>
        <taxon>Bacillati</taxon>
        <taxon>Actinomycetota</taxon>
        <taxon>Actinomycetota incertae sedis</taxon>
        <taxon>Candidatus Hakubellales</taxon>
        <taxon>Candidatus Hakubellaceae</taxon>
        <taxon>Candidatus Hakubella</taxon>
    </lineage>
</organism>
<dbReference type="Proteomes" id="UP000588083">
    <property type="component" value="Unassembled WGS sequence"/>
</dbReference>
<dbReference type="PROSITE" id="PS50084">
    <property type="entry name" value="KH_TYPE_1"/>
    <property type="match status" value="1"/>
</dbReference>
<name>A0A6V8NFF5_9ACTN</name>
<dbReference type="Gene3D" id="3.30.300.20">
    <property type="match status" value="1"/>
</dbReference>
<dbReference type="GO" id="GO:0004521">
    <property type="term" value="F:RNA endonuclease activity"/>
    <property type="evidence" value="ECO:0007669"/>
    <property type="project" value="UniProtKB-UniRule"/>
</dbReference>
<dbReference type="AlphaFoldDB" id="A0A6V8NFF5"/>
<dbReference type="EMBL" id="BLRZ01000088">
    <property type="protein sequence ID" value="GFP30657.1"/>
    <property type="molecule type" value="Genomic_DNA"/>
</dbReference>
<comment type="caution">
    <text evidence="9">The sequence shown here is derived from an EMBL/GenBank/DDBJ whole genome shotgun (WGS) entry which is preliminary data.</text>
</comment>
<evidence type="ECO:0000313" key="9">
    <source>
        <dbReference type="EMBL" id="GFP19002.1"/>
    </source>
</evidence>
<keyword evidence="7" id="KW-0175">Coiled coil</keyword>
<reference evidence="13 14" key="1">
    <citation type="journal article" date="2020" name="Front. Microbiol.">
        <title>Single-cell genomics of novel Actinobacteria with the Wood-Ljungdahl pathway discovered in a serpentinizing system.</title>
        <authorList>
            <person name="Merino N."/>
            <person name="Kawai M."/>
            <person name="Boyd E.S."/>
            <person name="Colman D.R."/>
            <person name="McGlynn S.E."/>
            <person name="Nealson K.H."/>
            <person name="Kurokawa K."/>
            <person name="Hongoh Y."/>
        </authorList>
    </citation>
    <scope>NUCLEOTIDE SEQUENCE [LARGE SCALE GENOMIC DNA]</scope>
    <source>
        <strain evidence="9 15">S03</strain>
        <strain evidence="10 16">S34</strain>
        <strain evidence="11 13">S44</strain>
        <strain evidence="12 14">S47</strain>
    </source>
</reference>
<evidence type="ECO:0000256" key="6">
    <source>
        <dbReference type="NCBIfam" id="TIGR03319"/>
    </source>
</evidence>
<dbReference type="Proteomes" id="UP000561271">
    <property type="component" value="Unassembled WGS sequence"/>
</dbReference>
<dbReference type="InterPro" id="IPR006675">
    <property type="entry name" value="HDIG_dom"/>
</dbReference>
<dbReference type="Pfam" id="PF01966">
    <property type="entry name" value="HD"/>
    <property type="match status" value="1"/>
</dbReference>
<comment type="function">
    <text evidence="5">Endoribonuclease that initiates mRNA decay.</text>
</comment>
<evidence type="ECO:0000313" key="11">
    <source>
        <dbReference type="EMBL" id="GFP36560.1"/>
    </source>
</evidence>
<dbReference type="InterPro" id="IPR004087">
    <property type="entry name" value="KH_dom"/>
</dbReference>
<evidence type="ECO:0000256" key="7">
    <source>
        <dbReference type="SAM" id="Coils"/>
    </source>
</evidence>
<dbReference type="HAMAP" id="MF_00335">
    <property type="entry name" value="RNase_Y"/>
    <property type="match status" value="1"/>
</dbReference>
<dbReference type="Gene3D" id="1.10.3210.10">
    <property type="entry name" value="Hypothetical protein af1432"/>
    <property type="match status" value="1"/>
</dbReference>
<feature type="domain" description="HD" evidence="8">
    <location>
        <begin position="271"/>
        <end position="364"/>
    </location>
</feature>
<dbReference type="SMART" id="SM00322">
    <property type="entry name" value="KH"/>
    <property type="match status" value="1"/>
</dbReference>
<evidence type="ECO:0000313" key="12">
    <source>
        <dbReference type="EMBL" id="GFP39209.1"/>
    </source>
</evidence>
<dbReference type="GO" id="GO:0003723">
    <property type="term" value="F:RNA binding"/>
    <property type="evidence" value="ECO:0007669"/>
    <property type="project" value="UniProtKB-UniRule"/>
</dbReference>
<dbReference type="EMBL" id="BLSC01000010">
    <property type="protein sequence ID" value="GFP36560.1"/>
    <property type="molecule type" value="Genomic_DNA"/>
</dbReference>
<dbReference type="Proteomes" id="UP000574717">
    <property type="component" value="Unassembled WGS sequence"/>
</dbReference>
<dbReference type="InterPro" id="IPR006674">
    <property type="entry name" value="HD_domain"/>
</dbReference>
<keyword evidence="3 5" id="KW-0378">Hydrolase</keyword>
<evidence type="ECO:0000313" key="10">
    <source>
        <dbReference type="EMBL" id="GFP30657.1"/>
    </source>
</evidence>
<evidence type="ECO:0000313" key="13">
    <source>
        <dbReference type="Proteomes" id="UP000561271"/>
    </source>
</evidence>
<sequence length="455" mass="51322">MLEAKDEIYNLRTEAEREIRERRAELQRLESKLLQREELLEERSIKLEQKEKQISSQEKESARIQAELSEVLRKERLKLEAIADLSAAEAKALLMKRLEEEARYESAKKIREIELEASEEAEKRAKKIISLAIQRCASNHVAETTVSVVSLPSDEMKGRIIGREGRNIRAFENLTGINLIIDDTPEAVILSSFDPIRRETARVTLENLIADGRIQPARIEEMFGRATAEVNEQIKQEGERAIFETGVSGLPNELIKVLGRLRFRSSYGQNVLQHSIETAHLAGIMAAELGLGIKKAKRAGLLHDIGKAIDHEVEGAHAIIGADLARRLNEPEDICHAIESHHNDREPQSILAVLIQAADAISGARPGARRENLESYVKRLENIERIANEFKGVEKSFAMQAGREVRVVVQPEIIDDVQSARIARELAKKIEEELEYAGQIKVTVIRETRAIEYAR</sequence>
<dbReference type="GO" id="GO:0005886">
    <property type="term" value="C:plasma membrane"/>
    <property type="evidence" value="ECO:0007669"/>
    <property type="project" value="UniProtKB-UniRule"/>
</dbReference>
<dbReference type="PANTHER" id="PTHR12826">
    <property type="entry name" value="RIBONUCLEASE Y"/>
    <property type="match status" value="1"/>
</dbReference>
<evidence type="ECO:0000256" key="3">
    <source>
        <dbReference type="ARBA" id="ARBA00022801"/>
    </source>
</evidence>
<dbReference type="Pfam" id="PF12072">
    <property type="entry name" value="RNase_Y_N"/>
    <property type="match status" value="1"/>
</dbReference>
<dbReference type="EMBL" id="BLRU01000028">
    <property type="protein sequence ID" value="GFP19002.1"/>
    <property type="molecule type" value="Genomic_DNA"/>
</dbReference>
<protein>
    <recommendedName>
        <fullName evidence="5 6">Ribonuclease Y</fullName>
        <shortName evidence="5">RNase Y</shortName>
        <ecNumber evidence="5 6">3.1.-.-</ecNumber>
    </recommendedName>
</protein>
<dbReference type="GO" id="GO:0006402">
    <property type="term" value="P:mRNA catabolic process"/>
    <property type="evidence" value="ECO:0007669"/>
    <property type="project" value="UniProtKB-UniRule"/>
</dbReference>
<dbReference type="SMART" id="SM00471">
    <property type="entry name" value="HDc"/>
    <property type="match status" value="1"/>
</dbReference>
<proteinExistence type="inferred from homology"/>